<reference evidence="6 7" key="1">
    <citation type="submission" date="2023-12" db="EMBL/GenBank/DDBJ databases">
        <title>A high-quality genome assembly for Dillenia turbinata (Dilleniales).</title>
        <authorList>
            <person name="Chanderbali A."/>
        </authorList>
    </citation>
    <scope>NUCLEOTIDE SEQUENCE [LARGE SCALE GENOMIC DNA]</scope>
    <source>
        <strain evidence="6">LSX21</strain>
        <tissue evidence="6">Leaf</tissue>
    </source>
</reference>
<keyword evidence="3" id="KW-0804">Transcription</keyword>
<accession>A0AAN8UZC1</accession>
<dbReference type="EMBL" id="JBAMMX010000022">
    <property type="protein sequence ID" value="KAK6918207.1"/>
    <property type="molecule type" value="Genomic_DNA"/>
</dbReference>
<dbReference type="SUPFAM" id="SSF101941">
    <property type="entry name" value="NAC domain"/>
    <property type="match status" value="1"/>
</dbReference>
<keyword evidence="2" id="KW-0238">DNA-binding</keyword>
<evidence type="ECO:0000256" key="3">
    <source>
        <dbReference type="ARBA" id="ARBA00023163"/>
    </source>
</evidence>
<keyword evidence="7" id="KW-1185">Reference proteome</keyword>
<evidence type="ECO:0000256" key="4">
    <source>
        <dbReference type="ARBA" id="ARBA00023242"/>
    </source>
</evidence>
<dbReference type="GO" id="GO:0006355">
    <property type="term" value="P:regulation of DNA-templated transcription"/>
    <property type="evidence" value="ECO:0007669"/>
    <property type="project" value="InterPro"/>
</dbReference>
<evidence type="ECO:0000256" key="1">
    <source>
        <dbReference type="ARBA" id="ARBA00023015"/>
    </source>
</evidence>
<feature type="domain" description="NAC" evidence="5">
    <location>
        <begin position="11"/>
        <end position="169"/>
    </location>
</feature>
<evidence type="ECO:0000313" key="6">
    <source>
        <dbReference type="EMBL" id="KAK6918207.1"/>
    </source>
</evidence>
<protein>
    <submittedName>
        <fullName evidence="6">NAC domain</fullName>
    </submittedName>
</protein>
<dbReference type="Gene3D" id="2.170.150.80">
    <property type="entry name" value="NAC domain"/>
    <property type="match status" value="1"/>
</dbReference>
<keyword evidence="1" id="KW-0805">Transcription regulation</keyword>
<dbReference type="InterPro" id="IPR003441">
    <property type="entry name" value="NAC-dom"/>
</dbReference>
<dbReference type="FunFam" id="2.170.150.80:FF:000003">
    <property type="entry name" value="NAC domain-containing protein"/>
    <property type="match status" value="1"/>
</dbReference>
<proteinExistence type="predicted"/>
<dbReference type="PANTHER" id="PTHR31744:SF221">
    <property type="entry name" value="NAC DOMAIN-CONTAINING PROTEIN 43-LIKE"/>
    <property type="match status" value="1"/>
</dbReference>
<dbReference type="PROSITE" id="PS51005">
    <property type="entry name" value="NAC"/>
    <property type="match status" value="1"/>
</dbReference>
<evidence type="ECO:0000256" key="2">
    <source>
        <dbReference type="ARBA" id="ARBA00023125"/>
    </source>
</evidence>
<keyword evidence="4" id="KW-0539">Nucleus</keyword>
<evidence type="ECO:0000313" key="7">
    <source>
        <dbReference type="Proteomes" id="UP001370490"/>
    </source>
</evidence>
<sequence length="391" mass="44457">MSISVNGHSQVPPGFRFHPTEEELLHYYLRKKVAYEKIDLDVIHDVDLNKLEPWDIQETCRIGSSPQNDWYFFSQKDKKYPTGTRTNRATAAGFWKATGRDKLIYSNSRRLGMRKTLVFYRGRAPHGQKTDWIMHEYRLDDNTTDLKESNAIGETSQDEGWVVCRIFKKKNHHKTLDSPIPSSIMAEMETPLDSPRDQGSLEQILHQMGRSFKQDIESMNKNNHPRFLKPTDIPAISGSGFHDAFMKLPNLESPNTSTTSGQTNCYKSQPHFQMPTADYDLSIANSATFDFDMGLNDWATLDHIVVSHLQSQSEASKQLACFNGLSIKFSSPSDHEDLQLQQLQSLSSSSNKSYPPTQDYNNEITDLWSFTRSSMMSTSDGPLCHISNAGI</sequence>
<dbReference type="Pfam" id="PF02365">
    <property type="entry name" value="NAM"/>
    <property type="match status" value="1"/>
</dbReference>
<comment type="caution">
    <text evidence="6">The sequence shown here is derived from an EMBL/GenBank/DDBJ whole genome shotgun (WGS) entry which is preliminary data.</text>
</comment>
<dbReference type="InterPro" id="IPR036093">
    <property type="entry name" value="NAC_dom_sf"/>
</dbReference>
<dbReference type="AlphaFoldDB" id="A0AAN8UZC1"/>
<gene>
    <name evidence="6" type="ORF">RJ641_016629</name>
</gene>
<organism evidence="6 7">
    <name type="scientific">Dillenia turbinata</name>
    <dbReference type="NCBI Taxonomy" id="194707"/>
    <lineage>
        <taxon>Eukaryota</taxon>
        <taxon>Viridiplantae</taxon>
        <taxon>Streptophyta</taxon>
        <taxon>Embryophyta</taxon>
        <taxon>Tracheophyta</taxon>
        <taxon>Spermatophyta</taxon>
        <taxon>Magnoliopsida</taxon>
        <taxon>eudicotyledons</taxon>
        <taxon>Gunneridae</taxon>
        <taxon>Pentapetalae</taxon>
        <taxon>Dilleniales</taxon>
        <taxon>Dilleniaceae</taxon>
        <taxon>Dillenia</taxon>
    </lineage>
</organism>
<dbReference type="Proteomes" id="UP001370490">
    <property type="component" value="Unassembled WGS sequence"/>
</dbReference>
<name>A0AAN8UZC1_9MAGN</name>
<dbReference type="GO" id="GO:0003677">
    <property type="term" value="F:DNA binding"/>
    <property type="evidence" value="ECO:0007669"/>
    <property type="project" value="UniProtKB-KW"/>
</dbReference>
<evidence type="ECO:0000259" key="5">
    <source>
        <dbReference type="PROSITE" id="PS51005"/>
    </source>
</evidence>
<dbReference type="PANTHER" id="PTHR31744">
    <property type="entry name" value="PROTEIN CUP-SHAPED COTYLEDON 2-RELATED"/>
    <property type="match status" value="1"/>
</dbReference>